<dbReference type="EMBL" id="CP029347">
    <property type="protein sequence ID" value="AWL13423.1"/>
    <property type="molecule type" value="Genomic_DNA"/>
</dbReference>
<name>A0A2S2E6Z2_9ALTE</name>
<dbReference type="RefSeq" id="WP_109340921.1">
    <property type="nucleotide sequence ID" value="NZ_CP029347.1"/>
</dbReference>
<dbReference type="KEGG" id="salh:HMF8227_02975"/>
<gene>
    <name evidence="1" type="ORF">HMF8227_02975</name>
</gene>
<dbReference type="Proteomes" id="UP000245728">
    <property type="component" value="Chromosome"/>
</dbReference>
<evidence type="ECO:0000313" key="2">
    <source>
        <dbReference type="Proteomes" id="UP000245728"/>
    </source>
</evidence>
<dbReference type="AlphaFoldDB" id="A0A2S2E6Z2"/>
<keyword evidence="2" id="KW-1185">Reference proteome</keyword>
<reference evidence="1 2" key="1">
    <citation type="submission" date="2018-05" db="EMBL/GenBank/DDBJ databases">
        <title>Salinimonas sp. HMF8227 Genome sequencing and assembly.</title>
        <authorList>
            <person name="Kang H."/>
            <person name="Kang J."/>
            <person name="Cha I."/>
            <person name="Kim H."/>
            <person name="Joh K."/>
        </authorList>
    </citation>
    <scope>NUCLEOTIDE SEQUENCE [LARGE SCALE GENOMIC DNA]</scope>
    <source>
        <strain evidence="1 2">HMF8227</strain>
    </source>
</reference>
<sequence>MMQESGFHLQVRHQQYLCRTQKFICNQLSHAYQYRQGGSVFAAVVCYQTAYDHSRLLSRLAPEYSLLQTTSCALMLGHCYHQHGLTEQAIELYRQLARHLTYQRNHQARRRRLIQRCQSSVAQALHELME</sequence>
<organism evidence="1 2">
    <name type="scientific">Saliniradius amylolyticus</name>
    <dbReference type="NCBI Taxonomy" id="2183582"/>
    <lineage>
        <taxon>Bacteria</taxon>
        <taxon>Pseudomonadati</taxon>
        <taxon>Pseudomonadota</taxon>
        <taxon>Gammaproteobacteria</taxon>
        <taxon>Alteromonadales</taxon>
        <taxon>Alteromonadaceae</taxon>
        <taxon>Saliniradius</taxon>
    </lineage>
</organism>
<protein>
    <recommendedName>
        <fullName evidence="3">Tetratricopeptide repeat protein</fullName>
    </recommendedName>
</protein>
<accession>A0A2S2E6Z2</accession>
<evidence type="ECO:0000313" key="1">
    <source>
        <dbReference type="EMBL" id="AWL13423.1"/>
    </source>
</evidence>
<evidence type="ECO:0008006" key="3">
    <source>
        <dbReference type="Google" id="ProtNLM"/>
    </source>
</evidence>
<proteinExistence type="predicted"/>